<proteinExistence type="predicted"/>
<gene>
    <name evidence="1" type="ORF">LCGC14_0845500</name>
</gene>
<protein>
    <submittedName>
        <fullName evidence="1">Uncharacterized protein</fullName>
    </submittedName>
</protein>
<name>A0A0F9PGP3_9ZZZZ</name>
<comment type="caution">
    <text evidence="1">The sequence shown here is derived from an EMBL/GenBank/DDBJ whole genome shotgun (WGS) entry which is preliminary data.</text>
</comment>
<organism evidence="1">
    <name type="scientific">marine sediment metagenome</name>
    <dbReference type="NCBI Taxonomy" id="412755"/>
    <lineage>
        <taxon>unclassified sequences</taxon>
        <taxon>metagenomes</taxon>
        <taxon>ecological metagenomes</taxon>
    </lineage>
</organism>
<reference evidence="1" key="1">
    <citation type="journal article" date="2015" name="Nature">
        <title>Complex archaea that bridge the gap between prokaryotes and eukaryotes.</title>
        <authorList>
            <person name="Spang A."/>
            <person name="Saw J.H."/>
            <person name="Jorgensen S.L."/>
            <person name="Zaremba-Niedzwiedzka K."/>
            <person name="Martijn J."/>
            <person name="Lind A.E."/>
            <person name="van Eijk R."/>
            <person name="Schleper C."/>
            <person name="Guy L."/>
            <person name="Ettema T.J."/>
        </authorList>
    </citation>
    <scope>NUCLEOTIDE SEQUENCE</scope>
</reference>
<evidence type="ECO:0000313" key="1">
    <source>
        <dbReference type="EMBL" id="KKN29294.1"/>
    </source>
</evidence>
<dbReference type="AlphaFoldDB" id="A0A0F9PGP3"/>
<sequence>MSAAELTAAQINRDMPGSALRFDGMQPMYEESDQFQWTPWDGPAVRRTFYTERCDIESVRAALCGKIELCKVAEETTQ</sequence>
<dbReference type="EMBL" id="LAZR01002497">
    <property type="protein sequence ID" value="KKN29294.1"/>
    <property type="molecule type" value="Genomic_DNA"/>
</dbReference>
<accession>A0A0F9PGP3</accession>